<dbReference type="RefSeq" id="WP_141643581.1">
    <property type="nucleotide sequence ID" value="NZ_VIFM01000060.1"/>
</dbReference>
<dbReference type="Gene3D" id="1.20.120.20">
    <property type="entry name" value="Apolipoprotein"/>
    <property type="match status" value="1"/>
</dbReference>
<gene>
    <name evidence="3" type="ORF">FJV41_17190</name>
</gene>
<keyword evidence="1" id="KW-0175">Coiled coil</keyword>
<dbReference type="OrthoDB" id="7387101at2"/>
<name>A0A540X0F2_9BACT</name>
<reference evidence="3 4" key="1">
    <citation type="submission" date="2019-06" db="EMBL/GenBank/DDBJ databases">
        <authorList>
            <person name="Livingstone P."/>
            <person name="Whitworth D."/>
        </authorList>
    </citation>
    <scope>NUCLEOTIDE SEQUENCE [LARGE SCALE GENOMIC DNA]</scope>
    <source>
        <strain evidence="3 4">AM401</strain>
    </source>
</reference>
<feature type="compositionally biased region" description="Low complexity" evidence="2">
    <location>
        <begin position="157"/>
        <end position="172"/>
    </location>
</feature>
<dbReference type="Proteomes" id="UP000315369">
    <property type="component" value="Unassembled WGS sequence"/>
</dbReference>
<sequence>MPPARAPARAASRAPARGAAPARAGATSAAAPGGAAIKVGGDAEKDPRFRKVIEQLKKSSDKTKKHPPASQKAAEAQAAAVSPPTEQLAGAKGNQVDAMKAAEAPKTEPNGFLAMLRAEIEKAMPKTLDDADSFMEGNQTAQVKDSVAGGVSESKQAATGPTEAATAAAPDPSSVPARQSSAMPSEPAPESLPVNGAEAMPAPKPNTQVQALEKGKQDADQQMKDAELTPDQLKKANDPRFSKVISEKGQVEKTAGAAPGKYRASETGTLGQAKAKAGGDARAGVAQMAGVRVSGNSKVKTRQLLAKQKDEARRKEVTANIERMYQQTKQRVDSRLSTLEADVMRMFDLGAEAALGDMKSYADREIEKFKDDRYSGLTGKARWVADLFRPVPEGIKVILGQARVRFASKMDALAVRISTAVDNRLAQAKADVDKGQAAIKAYVDSLPRDLQSVGQEAQKAVGERFDELRSGIDAKKNDLAQKLAQKYKDAFDKADAALKKLEEENAGALKKLADAIGEVIKILTEFKDKLMALLRKGWETIKLILADPIGFLSNLISAIKLGVQQFLGNIKAHLIRGFMQWLFGALAQAGIPIPTDLTLPSILKLVLAVLGITYERMRAKAAKLLGERTVGLMEKVFELVRTLVTSGPAAMWEQMKESLGNLKDMVIEALKTWLIETVVKQAITKIISMFNPAGAIIQAVLAIYNTVMFFIERASQIMALIEAIINSVHAIATGAIGGAANWIEQALGRAVPVVISFLARLIGLGGISDKIKETILKVQGMVDRAIDKVLAKLVALARRMFGRNRGTSRPGESASADQDARLTAAVTAAKAHFATRDTTVAQVEEKLPGIARQHALTSLKLVKDREGRYHVEAVVNPRKKGGVEPLFTNEQLRAIRQVARDFAALIRTRRQQAEYRANKHAYLLNADRVTVGRPVEAAGEHIVANLAHDKGLSVMRNVALQFYDATGENIGGSQAEIDFLILGSNRVEEIVSAKMNPAQLSVSRDRSNLGHYQSMPLSLQQMINYATRHFGSARLYARAVGARVTFNDYGSPGSMPISQFRSRYMAKTPVDTLSVKVLSPAQPGGGRTPDVPLSMTATELIEQLSAEIDKLL</sequence>
<protein>
    <submittedName>
        <fullName evidence="3">Uncharacterized protein</fullName>
    </submittedName>
</protein>
<dbReference type="SUPFAM" id="SSF58113">
    <property type="entry name" value="Apolipoprotein A-I"/>
    <property type="match status" value="1"/>
</dbReference>
<comment type="caution">
    <text evidence="3">The sequence shown here is derived from an EMBL/GenBank/DDBJ whole genome shotgun (WGS) entry which is preliminary data.</text>
</comment>
<keyword evidence="4" id="KW-1185">Reference proteome</keyword>
<feature type="compositionally biased region" description="Low complexity" evidence="2">
    <location>
        <begin position="180"/>
        <end position="193"/>
    </location>
</feature>
<evidence type="ECO:0000313" key="3">
    <source>
        <dbReference type="EMBL" id="TQF14729.1"/>
    </source>
</evidence>
<feature type="compositionally biased region" description="Low complexity" evidence="2">
    <location>
        <begin position="1"/>
        <end position="36"/>
    </location>
</feature>
<feature type="region of interest" description="Disordered" evidence="2">
    <location>
        <begin position="1"/>
        <end position="104"/>
    </location>
</feature>
<feature type="coiled-coil region" evidence="1">
    <location>
        <begin position="484"/>
        <end position="518"/>
    </location>
</feature>
<dbReference type="AlphaFoldDB" id="A0A540X0F2"/>
<evidence type="ECO:0000313" key="4">
    <source>
        <dbReference type="Proteomes" id="UP000315369"/>
    </source>
</evidence>
<evidence type="ECO:0000256" key="1">
    <source>
        <dbReference type="SAM" id="Coils"/>
    </source>
</evidence>
<feature type="compositionally biased region" description="Low complexity" evidence="2">
    <location>
        <begin position="68"/>
        <end position="84"/>
    </location>
</feature>
<organism evidence="3 4">
    <name type="scientific">Myxococcus llanfairpwllgwyngyllgogerychwyrndrobwllllantysiliogogogochensis</name>
    <dbReference type="NCBI Taxonomy" id="2590453"/>
    <lineage>
        <taxon>Bacteria</taxon>
        <taxon>Pseudomonadati</taxon>
        <taxon>Myxococcota</taxon>
        <taxon>Myxococcia</taxon>
        <taxon>Myxococcales</taxon>
        <taxon>Cystobacterineae</taxon>
        <taxon>Myxococcaceae</taxon>
        <taxon>Myxococcus</taxon>
    </lineage>
</organism>
<proteinExistence type="predicted"/>
<accession>A0A540X0F2</accession>
<feature type="compositionally biased region" description="Basic and acidic residues" evidence="2">
    <location>
        <begin position="213"/>
        <end position="241"/>
    </location>
</feature>
<feature type="region of interest" description="Disordered" evidence="2">
    <location>
        <begin position="129"/>
        <end position="241"/>
    </location>
</feature>
<feature type="compositionally biased region" description="Basic and acidic residues" evidence="2">
    <location>
        <begin position="41"/>
        <end position="62"/>
    </location>
</feature>
<evidence type="ECO:0000256" key="2">
    <source>
        <dbReference type="SAM" id="MobiDB-lite"/>
    </source>
</evidence>
<dbReference type="EMBL" id="VIFM01000060">
    <property type="protein sequence ID" value="TQF14729.1"/>
    <property type="molecule type" value="Genomic_DNA"/>
</dbReference>